<reference evidence="2" key="1">
    <citation type="submission" date="2016-10" db="EMBL/GenBank/DDBJ databases">
        <authorList>
            <person name="Varghese N."/>
            <person name="Submissions S."/>
        </authorList>
    </citation>
    <scope>NUCLEOTIDE SEQUENCE [LARGE SCALE GENOMIC DNA]</scope>
    <source>
        <strain evidence="2">IBRC-M 10655</strain>
    </source>
</reference>
<dbReference type="GO" id="GO:0005975">
    <property type="term" value="P:carbohydrate metabolic process"/>
    <property type="evidence" value="ECO:0007669"/>
    <property type="project" value="InterPro"/>
</dbReference>
<dbReference type="InterPro" id="IPR008183">
    <property type="entry name" value="Aldose_1/G6P_1-epimerase"/>
</dbReference>
<dbReference type="AlphaFoldDB" id="A0A1H0S8N7"/>
<proteinExistence type="predicted"/>
<dbReference type="InterPro" id="IPR014718">
    <property type="entry name" value="GH-type_carb-bd"/>
</dbReference>
<dbReference type="RefSeq" id="WP_091379178.1">
    <property type="nucleotide sequence ID" value="NZ_FNDV01000005.1"/>
</dbReference>
<evidence type="ECO:0000313" key="1">
    <source>
        <dbReference type="EMBL" id="SDP38142.1"/>
    </source>
</evidence>
<dbReference type="GO" id="GO:0030246">
    <property type="term" value="F:carbohydrate binding"/>
    <property type="evidence" value="ECO:0007669"/>
    <property type="project" value="InterPro"/>
</dbReference>
<sequence>MADEYEITYAGARAVITATGATLRVFEVDGVSYLETFPEDESAPMGSGAVLIPWPNRTAGAEWTYRGEPQHLEVTEPARGNASHGLVRKETWAATVEEDSSVTLELTVGERPGWPFRFRTTVTYALDIEGLAVTHTVHNLADLPMPFGVGAHPYPRPGRSDADDCVLTLAATTHLPLDPERMVPTGPAVPDDSFADGKPLRGTTLDDAFGGCVPGLDGLVRHSLRGPDGGVELWADPVFGWVQVYTPDSFPGKESGRAVAIEPMTCPPDALNSGTDLLEVRPRETWSASWGLRPLRSSL</sequence>
<accession>A0A1H0S8N7</accession>
<dbReference type="EMBL" id="FNJB01000008">
    <property type="protein sequence ID" value="SDP38142.1"/>
    <property type="molecule type" value="Genomic_DNA"/>
</dbReference>
<protein>
    <submittedName>
        <fullName evidence="1">Aldose 1-epimerase</fullName>
    </submittedName>
</protein>
<dbReference type="CDD" id="cd09022">
    <property type="entry name" value="Aldose_epim_Ec_YihR"/>
    <property type="match status" value="1"/>
</dbReference>
<dbReference type="SUPFAM" id="SSF74650">
    <property type="entry name" value="Galactose mutarotase-like"/>
    <property type="match status" value="1"/>
</dbReference>
<name>A0A1H0S8N7_9PSEU</name>
<gene>
    <name evidence="1" type="ORF">SAMN05192558_108338</name>
</gene>
<dbReference type="Pfam" id="PF01263">
    <property type="entry name" value="Aldose_epim"/>
    <property type="match status" value="1"/>
</dbReference>
<dbReference type="Gene3D" id="2.70.98.10">
    <property type="match status" value="1"/>
</dbReference>
<dbReference type="GO" id="GO:0016853">
    <property type="term" value="F:isomerase activity"/>
    <property type="evidence" value="ECO:0007669"/>
    <property type="project" value="InterPro"/>
</dbReference>
<dbReference type="STRING" id="504798.SAMN05421871_105349"/>
<dbReference type="Proteomes" id="UP000199651">
    <property type="component" value="Unassembled WGS sequence"/>
</dbReference>
<keyword evidence="2" id="KW-1185">Reference proteome</keyword>
<dbReference type="OrthoDB" id="4739604at2"/>
<evidence type="ECO:0000313" key="2">
    <source>
        <dbReference type="Proteomes" id="UP000199651"/>
    </source>
</evidence>
<dbReference type="InterPro" id="IPR037480">
    <property type="entry name" value="YihR-like"/>
</dbReference>
<dbReference type="InterPro" id="IPR011013">
    <property type="entry name" value="Gal_mutarotase_sf_dom"/>
</dbReference>
<organism evidence="1 2">
    <name type="scientific">Actinokineospora alba</name>
    <dbReference type="NCBI Taxonomy" id="504798"/>
    <lineage>
        <taxon>Bacteria</taxon>
        <taxon>Bacillati</taxon>
        <taxon>Actinomycetota</taxon>
        <taxon>Actinomycetes</taxon>
        <taxon>Pseudonocardiales</taxon>
        <taxon>Pseudonocardiaceae</taxon>
        <taxon>Actinokineospora</taxon>
    </lineage>
</organism>